<dbReference type="Proteomes" id="UP000242642">
    <property type="component" value="Unassembled WGS sequence"/>
</dbReference>
<dbReference type="AlphaFoldDB" id="A0A1H9ZCX9"/>
<dbReference type="InterPro" id="IPR036763">
    <property type="entry name" value="Put_dsDNA_mimic_sf"/>
</dbReference>
<dbReference type="SUPFAM" id="SSF102816">
    <property type="entry name" value="Putative dsDNA mimic"/>
    <property type="match status" value="1"/>
</dbReference>
<dbReference type="Gene3D" id="3.10.450.140">
    <property type="entry name" value="dsDNA mimic, putative"/>
    <property type="match status" value="1"/>
</dbReference>
<name>A0A1H9ZCX9_9GAMM</name>
<evidence type="ECO:0008006" key="3">
    <source>
        <dbReference type="Google" id="ProtNLM"/>
    </source>
</evidence>
<keyword evidence="2" id="KW-1185">Reference proteome</keyword>
<proteinExistence type="predicted"/>
<gene>
    <name evidence="1" type="ORF">SAMN02583745_00533</name>
</gene>
<dbReference type="OrthoDB" id="5677388at2"/>
<dbReference type="InterPro" id="IPR007376">
    <property type="entry name" value="dsDNA_mimic_put"/>
</dbReference>
<protein>
    <recommendedName>
        <fullName evidence="3">DsDNA-mimic protein</fullName>
    </recommendedName>
</protein>
<dbReference type="Pfam" id="PF04269">
    <property type="entry name" value="DUF440"/>
    <property type="match status" value="1"/>
</dbReference>
<organism evidence="1 2">
    <name type="scientific">Thorsellia anophelis DSM 18579</name>
    <dbReference type="NCBI Taxonomy" id="1123402"/>
    <lineage>
        <taxon>Bacteria</taxon>
        <taxon>Pseudomonadati</taxon>
        <taxon>Pseudomonadota</taxon>
        <taxon>Gammaproteobacteria</taxon>
        <taxon>Enterobacterales</taxon>
        <taxon>Thorselliaceae</taxon>
        <taxon>Thorsellia</taxon>
    </lineage>
</organism>
<dbReference type="EMBL" id="FOHV01000003">
    <property type="protein sequence ID" value="SES79483.1"/>
    <property type="molecule type" value="Genomic_DNA"/>
</dbReference>
<accession>A0A1H9ZCX9</accession>
<sequence>MYLTDEQALDIAFELFSELASDNLNPDEMSLYNTHFSSTGFIELYDFEPSTLDEIALDPNEHETTIKVDEKSGDQFVEILIGARPSPNQAELLFAKIVLNLKKEDKHSHIQWMSDLY</sequence>
<evidence type="ECO:0000313" key="2">
    <source>
        <dbReference type="Proteomes" id="UP000242642"/>
    </source>
</evidence>
<dbReference type="RefSeq" id="WP_093317597.1">
    <property type="nucleotide sequence ID" value="NZ_FOHV01000003.1"/>
</dbReference>
<evidence type="ECO:0000313" key="1">
    <source>
        <dbReference type="EMBL" id="SES79483.1"/>
    </source>
</evidence>
<reference evidence="2" key="1">
    <citation type="submission" date="2016-10" db="EMBL/GenBank/DDBJ databases">
        <authorList>
            <person name="Varghese N."/>
            <person name="Submissions S."/>
        </authorList>
    </citation>
    <scope>NUCLEOTIDE SEQUENCE [LARGE SCALE GENOMIC DNA]</scope>
    <source>
        <strain evidence="2">DSM 18579</strain>
    </source>
</reference>